<dbReference type="AlphaFoldDB" id="A0A9P0GKU5"/>
<comment type="subcellular location">
    <subcellularLocation>
        <location evidence="1">Membrane</location>
        <topology evidence="1">Multi-pass membrane protein</topology>
    </subcellularLocation>
</comment>
<gene>
    <name evidence="9" type="ORF">PSYICH_LOCUS12348</name>
</gene>
<evidence type="ECO:0000256" key="7">
    <source>
        <dbReference type="ARBA" id="ARBA00041344"/>
    </source>
</evidence>
<evidence type="ECO:0000256" key="6">
    <source>
        <dbReference type="ARBA" id="ARBA00040778"/>
    </source>
</evidence>
<proteinExistence type="inferred from homology"/>
<organism evidence="9 10">
    <name type="scientific">Psylliodes chrysocephalus</name>
    <dbReference type="NCBI Taxonomy" id="3402493"/>
    <lineage>
        <taxon>Eukaryota</taxon>
        <taxon>Metazoa</taxon>
        <taxon>Ecdysozoa</taxon>
        <taxon>Arthropoda</taxon>
        <taxon>Hexapoda</taxon>
        <taxon>Insecta</taxon>
        <taxon>Pterygota</taxon>
        <taxon>Neoptera</taxon>
        <taxon>Endopterygota</taxon>
        <taxon>Coleoptera</taxon>
        <taxon>Polyphaga</taxon>
        <taxon>Cucujiformia</taxon>
        <taxon>Chrysomeloidea</taxon>
        <taxon>Chrysomelidae</taxon>
        <taxon>Galerucinae</taxon>
        <taxon>Alticini</taxon>
        <taxon>Psylliodes</taxon>
    </lineage>
</organism>
<evidence type="ECO:0000313" key="9">
    <source>
        <dbReference type="EMBL" id="CAH1112808.1"/>
    </source>
</evidence>
<dbReference type="Pfam" id="PF02466">
    <property type="entry name" value="Tim17"/>
    <property type="match status" value="1"/>
</dbReference>
<dbReference type="GO" id="GO:0005739">
    <property type="term" value="C:mitochondrion"/>
    <property type="evidence" value="ECO:0007669"/>
    <property type="project" value="TreeGrafter"/>
</dbReference>
<sequence>MFSTLRNSTRYCLLPFSIANIFSADKLDNLTETEKKSDRTSLKNETGWDRLKKMFEVNEFGNLTNEVNSILQVACMSIFVGALYGGVINSRAAYLEFMRSNEATSFANHLEAKKKLQEAVTNSFAKGAFKWGWRIALFSTSFVAISTMIQTYKGEYGISEYVVAGGLTGTMYKFNMGPRGWVVGGGLGSVLGLGCGAATLGLLKLAGISMQEARYWQNHWQDNRTKYFRKGMAEYIEKENFAVIKIHDEEIGEKGKDIANLVDDSKKEVEKSK</sequence>
<dbReference type="InterPro" id="IPR055299">
    <property type="entry name" value="TIMMDC1"/>
</dbReference>
<feature type="transmembrane region" description="Helical" evidence="8">
    <location>
        <begin position="131"/>
        <end position="152"/>
    </location>
</feature>
<dbReference type="GO" id="GO:0016020">
    <property type="term" value="C:membrane"/>
    <property type="evidence" value="ECO:0007669"/>
    <property type="project" value="UniProtKB-SubCell"/>
</dbReference>
<comment type="similarity">
    <text evidence="2">Belongs to the Tim17/Tim22/Tim23 family.</text>
</comment>
<evidence type="ECO:0000313" key="10">
    <source>
        <dbReference type="Proteomes" id="UP001153636"/>
    </source>
</evidence>
<evidence type="ECO:0000256" key="5">
    <source>
        <dbReference type="ARBA" id="ARBA00023136"/>
    </source>
</evidence>
<dbReference type="GO" id="GO:0032981">
    <property type="term" value="P:mitochondrial respiratory chain complex I assembly"/>
    <property type="evidence" value="ECO:0007669"/>
    <property type="project" value="InterPro"/>
</dbReference>
<feature type="transmembrane region" description="Helical" evidence="8">
    <location>
        <begin position="70"/>
        <end position="89"/>
    </location>
</feature>
<protein>
    <recommendedName>
        <fullName evidence="6">Complex I assembly factor TIMMDC1, mitochondrial</fullName>
    </recommendedName>
    <alternativeName>
        <fullName evidence="7">Translocase of inner mitochondrial membrane domain-containing protein 1</fullName>
    </alternativeName>
</protein>
<keyword evidence="4 8" id="KW-1133">Transmembrane helix</keyword>
<keyword evidence="10" id="KW-1185">Reference proteome</keyword>
<accession>A0A9P0GKU5</accession>
<evidence type="ECO:0000256" key="8">
    <source>
        <dbReference type="SAM" id="Phobius"/>
    </source>
</evidence>
<dbReference type="PANTHER" id="PTHR13002:SF1">
    <property type="entry name" value="COMPLEX I ASSEMBLY FACTOR TIMMDC1, MITOCHONDRIAL"/>
    <property type="match status" value="1"/>
</dbReference>
<dbReference type="EMBL" id="OV651818">
    <property type="protein sequence ID" value="CAH1112808.1"/>
    <property type="molecule type" value="Genomic_DNA"/>
</dbReference>
<keyword evidence="5 8" id="KW-0472">Membrane</keyword>
<reference evidence="9" key="1">
    <citation type="submission" date="2022-01" db="EMBL/GenBank/DDBJ databases">
        <authorList>
            <person name="King R."/>
        </authorList>
    </citation>
    <scope>NUCLEOTIDE SEQUENCE</scope>
</reference>
<dbReference type="PANTHER" id="PTHR13002">
    <property type="entry name" value="C3ORF1 PROTEIN-RELATED"/>
    <property type="match status" value="1"/>
</dbReference>
<evidence type="ECO:0000256" key="4">
    <source>
        <dbReference type="ARBA" id="ARBA00022989"/>
    </source>
</evidence>
<keyword evidence="3 8" id="KW-0812">Transmembrane</keyword>
<name>A0A9P0GKU5_9CUCU</name>
<evidence type="ECO:0000256" key="1">
    <source>
        <dbReference type="ARBA" id="ARBA00004141"/>
    </source>
</evidence>
<evidence type="ECO:0000256" key="3">
    <source>
        <dbReference type="ARBA" id="ARBA00022692"/>
    </source>
</evidence>
<feature type="transmembrane region" description="Helical" evidence="8">
    <location>
        <begin position="181"/>
        <end position="203"/>
    </location>
</feature>
<dbReference type="OrthoDB" id="5826189at2759"/>
<evidence type="ECO:0000256" key="2">
    <source>
        <dbReference type="ARBA" id="ARBA00008444"/>
    </source>
</evidence>
<dbReference type="Proteomes" id="UP001153636">
    <property type="component" value="Chromosome 6"/>
</dbReference>